<dbReference type="InterPro" id="IPR000719">
    <property type="entry name" value="Prot_kinase_dom"/>
</dbReference>
<feature type="region of interest" description="Disordered" evidence="1">
    <location>
        <begin position="222"/>
        <end position="266"/>
    </location>
</feature>
<protein>
    <recommendedName>
        <fullName evidence="2">Protein kinase domain-containing protein</fullName>
    </recommendedName>
</protein>
<evidence type="ECO:0000256" key="1">
    <source>
        <dbReference type="SAM" id="MobiDB-lite"/>
    </source>
</evidence>
<keyword evidence="4" id="KW-1185">Reference proteome</keyword>
<accession>A0ABR2YUZ5</accession>
<dbReference type="SUPFAM" id="SSF56112">
    <property type="entry name" value="Protein kinase-like (PK-like)"/>
    <property type="match status" value="1"/>
</dbReference>
<dbReference type="InterPro" id="IPR011009">
    <property type="entry name" value="Kinase-like_dom_sf"/>
</dbReference>
<proteinExistence type="predicted"/>
<feature type="compositionally biased region" description="Polar residues" evidence="1">
    <location>
        <begin position="296"/>
        <end position="308"/>
    </location>
</feature>
<feature type="region of interest" description="Disordered" evidence="1">
    <location>
        <begin position="296"/>
        <end position="333"/>
    </location>
</feature>
<dbReference type="PROSITE" id="PS50011">
    <property type="entry name" value="PROTEIN_KINASE_DOM"/>
    <property type="match status" value="1"/>
</dbReference>
<reference evidence="3 4" key="1">
    <citation type="journal article" date="2024" name="Nat. Commun.">
        <title>Phylogenomics reveals the evolutionary origins of lichenization in chlorophyte algae.</title>
        <authorList>
            <person name="Puginier C."/>
            <person name="Libourel C."/>
            <person name="Otte J."/>
            <person name="Skaloud P."/>
            <person name="Haon M."/>
            <person name="Grisel S."/>
            <person name="Petersen M."/>
            <person name="Berrin J.G."/>
            <person name="Delaux P.M."/>
            <person name="Dal Grande F."/>
            <person name="Keller J."/>
        </authorList>
    </citation>
    <scope>NUCLEOTIDE SEQUENCE [LARGE SCALE GENOMIC DNA]</scope>
    <source>
        <strain evidence="3 4">SAG 216-7</strain>
    </source>
</reference>
<dbReference type="EMBL" id="JALJOT010000004">
    <property type="protein sequence ID" value="KAK9915540.1"/>
    <property type="molecule type" value="Genomic_DNA"/>
</dbReference>
<sequence length="467" mass="50812">MPEQKSTADAGGKFSRVSTASFRGDRGDATVRLPSGFKVQEGAQLAETCFVGKLVGEGIQGAVYELVDERGRTLNLVLKSVRSGGAAWLSNMLPSMEREWAIGQRLGMHCRTPAGAHPGFMGVGTALIVEEAVKSRSRSVERSGGEKETGQGEAKPRVRGRFRGMVLEKLNGSTLASILGSKRSGVQDVHYLRQALLQVLTALAEAQKLGFRHWDLRMTNIMEHHPPSPAGTENPLEAAGTQPAPLEKPPVSSSPELQASGLESKESAPEVWSAIELTESGVQRAASEDLSLRQKTVNARQDGSSSAVDHSGSPAQVEGGGREDGGAGTNTDRQRKQCTWKIIDYGHADFGDKTLQYDGLCIDGPPFDPADGLPKWMLESGLPDIPLAEKCYRRFWWRKGDVYRLLMSLQNVIDGSTWPKEDKRRVNELVGLIHHVTGKRITVFFTDDPDQGNVASDFEDGSRPSRR</sequence>
<evidence type="ECO:0000313" key="3">
    <source>
        <dbReference type="EMBL" id="KAK9915540.1"/>
    </source>
</evidence>
<gene>
    <name evidence="3" type="ORF">WJX75_000459</name>
</gene>
<organism evidence="3 4">
    <name type="scientific">Coccomyxa subellipsoidea</name>
    <dbReference type="NCBI Taxonomy" id="248742"/>
    <lineage>
        <taxon>Eukaryota</taxon>
        <taxon>Viridiplantae</taxon>
        <taxon>Chlorophyta</taxon>
        <taxon>core chlorophytes</taxon>
        <taxon>Trebouxiophyceae</taxon>
        <taxon>Trebouxiophyceae incertae sedis</taxon>
        <taxon>Coccomyxaceae</taxon>
        <taxon>Coccomyxa</taxon>
    </lineage>
</organism>
<name>A0ABR2YUZ5_9CHLO</name>
<evidence type="ECO:0000313" key="4">
    <source>
        <dbReference type="Proteomes" id="UP001491310"/>
    </source>
</evidence>
<feature type="region of interest" description="Disordered" evidence="1">
    <location>
        <begin position="1"/>
        <end position="20"/>
    </location>
</feature>
<evidence type="ECO:0000259" key="2">
    <source>
        <dbReference type="PROSITE" id="PS50011"/>
    </source>
</evidence>
<comment type="caution">
    <text evidence="3">The sequence shown here is derived from an EMBL/GenBank/DDBJ whole genome shotgun (WGS) entry which is preliminary data.</text>
</comment>
<dbReference type="Proteomes" id="UP001491310">
    <property type="component" value="Unassembled WGS sequence"/>
</dbReference>
<feature type="compositionally biased region" description="Basic and acidic residues" evidence="1">
    <location>
        <begin position="137"/>
        <end position="156"/>
    </location>
</feature>
<feature type="region of interest" description="Disordered" evidence="1">
    <location>
        <begin position="137"/>
        <end position="157"/>
    </location>
</feature>
<feature type="domain" description="Protein kinase" evidence="2">
    <location>
        <begin position="49"/>
        <end position="467"/>
    </location>
</feature>